<dbReference type="Proteomes" id="UP000826195">
    <property type="component" value="Unassembled WGS sequence"/>
</dbReference>
<name>A0AAV7IPH8_COTGL</name>
<proteinExistence type="predicted"/>
<evidence type="ECO:0000313" key="2">
    <source>
        <dbReference type="Proteomes" id="UP000826195"/>
    </source>
</evidence>
<accession>A0AAV7IPH8</accession>
<evidence type="ECO:0000313" key="1">
    <source>
        <dbReference type="EMBL" id="KAH0557216.1"/>
    </source>
</evidence>
<dbReference type="EMBL" id="JAHXZJ010000747">
    <property type="protein sequence ID" value="KAH0557216.1"/>
    <property type="molecule type" value="Genomic_DNA"/>
</dbReference>
<keyword evidence="2" id="KW-1185">Reference proteome</keyword>
<comment type="caution">
    <text evidence="1">The sequence shown here is derived from an EMBL/GenBank/DDBJ whole genome shotgun (WGS) entry which is preliminary data.</text>
</comment>
<organism evidence="1 2">
    <name type="scientific">Cotesia glomerata</name>
    <name type="common">Lepidopteran parasitic wasp</name>
    <name type="synonym">Apanteles glomeratus</name>
    <dbReference type="NCBI Taxonomy" id="32391"/>
    <lineage>
        <taxon>Eukaryota</taxon>
        <taxon>Metazoa</taxon>
        <taxon>Ecdysozoa</taxon>
        <taxon>Arthropoda</taxon>
        <taxon>Hexapoda</taxon>
        <taxon>Insecta</taxon>
        <taxon>Pterygota</taxon>
        <taxon>Neoptera</taxon>
        <taxon>Endopterygota</taxon>
        <taxon>Hymenoptera</taxon>
        <taxon>Apocrita</taxon>
        <taxon>Ichneumonoidea</taxon>
        <taxon>Braconidae</taxon>
        <taxon>Microgastrinae</taxon>
        <taxon>Cotesia</taxon>
    </lineage>
</organism>
<reference evidence="1 2" key="1">
    <citation type="journal article" date="2021" name="J. Hered.">
        <title>A chromosome-level genome assembly of the parasitoid wasp, Cotesia glomerata (Hymenoptera: Braconidae).</title>
        <authorList>
            <person name="Pinto B.J."/>
            <person name="Weis J.J."/>
            <person name="Gamble T."/>
            <person name="Ode P.J."/>
            <person name="Paul R."/>
            <person name="Zaspel J.M."/>
        </authorList>
    </citation>
    <scope>NUCLEOTIDE SEQUENCE [LARGE SCALE GENOMIC DNA]</scope>
    <source>
        <strain evidence="1">CgM1</strain>
    </source>
</reference>
<gene>
    <name evidence="1" type="ORF">KQX54_001775</name>
</gene>
<protein>
    <submittedName>
        <fullName evidence="1">Uncharacterized protein</fullName>
    </submittedName>
</protein>
<dbReference type="AlphaFoldDB" id="A0AAV7IPH8"/>
<sequence>MSSIGDPRFYEWLLAFRRESCTREAPPPPELEPTDVPVSHRASLLRESLCVHVRISDDINAQAQFLLMVHHSVLALLGLLTACSLWRSTQLLLRPHSKSLSTSPFRILPKGPEESFVSQPHDQKLTIDLAEHTPLGPTVWSRVTLILRDPVLVSCCEPEIGRVRWASP</sequence>